<proteinExistence type="predicted"/>
<keyword evidence="4" id="KW-1185">Reference proteome</keyword>
<dbReference type="GO" id="GO:0042834">
    <property type="term" value="F:peptidoglycan binding"/>
    <property type="evidence" value="ECO:0007669"/>
    <property type="project" value="InterPro"/>
</dbReference>
<name>A0A975A1V4_9BACT</name>
<feature type="chain" id="PRO_5037869044" evidence="1">
    <location>
        <begin position="20"/>
        <end position="172"/>
    </location>
</feature>
<dbReference type="AlphaFoldDB" id="A0A975A1V4"/>
<dbReference type="SUPFAM" id="SSF110997">
    <property type="entry name" value="Sporulation related repeat"/>
    <property type="match status" value="1"/>
</dbReference>
<keyword evidence="1" id="KW-0732">Signal</keyword>
<organism evidence="3 4">
    <name type="scientific">Fulvivirga lutea</name>
    <dbReference type="NCBI Taxonomy" id="2810512"/>
    <lineage>
        <taxon>Bacteria</taxon>
        <taxon>Pseudomonadati</taxon>
        <taxon>Bacteroidota</taxon>
        <taxon>Cytophagia</taxon>
        <taxon>Cytophagales</taxon>
        <taxon>Fulvivirgaceae</taxon>
        <taxon>Fulvivirga</taxon>
    </lineage>
</organism>
<evidence type="ECO:0000313" key="4">
    <source>
        <dbReference type="Proteomes" id="UP000662783"/>
    </source>
</evidence>
<dbReference type="Proteomes" id="UP000662783">
    <property type="component" value="Chromosome"/>
</dbReference>
<gene>
    <name evidence="3" type="ORF">JR347_05955</name>
</gene>
<dbReference type="EMBL" id="CP070608">
    <property type="protein sequence ID" value="QSE98620.1"/>
    <property type="molecule type" value="Genomic_DNA"/>
</dbReference>
<evidence type="ECO:0000259" key="2">
    <source>
        <dbReference type="Pfam" id="PF05036"/>
    </source>
</evidence>
<protein>
    <submittedName>
        <fullName evidence="3">SPOR domain-containing protein</fullName>
    </submittedName>
</protein>
<sequence>MIKKSLYFLVFSLAIYACSPTTTTSTSSIETYNEDLSVHRPKFDVIDESKEVKSNTEEVKANYPEPTNDVTKYLNTVLDSINMLKANIKYVDGFTVQVYSGTSSEEAKIARGKVYTILSDASPSLKYDEPNFKVKVGKYYSRLEAQKTYAKLKRKFPNSIIIPEKIYLEEID</sequence>
<dbReference type="Pfam" id="PF05036">
    <property type="entry name" value="SPOR"/>
    <property type="match status" value="1"/>
</dbReference>
<evidence type="ECO:0000313" key="3">
    <source>
        <dbReference type="EMBL" id="QSE98620.1"/>
    </source>
</evidence>
<dbReference type="KEGG" id="fuv:JR347_05955"/>
<evidence type="ECO:0000256" key="1">
    <source>
        <dbReference type="SAM" id="SignalP"/>
    </source>
</evidence>
<feature type="signal peptide" evidence="1">
    <location>
        <begin position="1"/>
        <end position="19"/>
    </location>
</feature>
<dbReference type="PROSITE" id="PS51257">
    <property type="entry name" value="PROKAR_LIPOPROTEIN"/>
    <property type="match status" value="1"/>
</dbReference>
<dbReference type="RefSeq" id="WP_205723134.1">
    <property type="nucleotide sequence ID" value="NZ_CP070608.1"/>
</dbReference>
<dbReference type="InterPro" id="IPR007730">
    <property type="entry name" value="SPOR-like_dom"/>
</dbReference>
<feature type="domain" description="SPOR" evidence="2">
    <location>
        <begin position="93"/>
        <end position="162"/>
    </location>
</feature>
<reference evidence="3" key="1">
    <citation type="submission" date="2021-02" db="EMBL/GenBank/DDBJ databases">
        <title>Fulvivirga sp. S481 isolated from sea water.</title>
        <authorList>
            <person name="Bae S.S."/>
            <person name="Baek K."/>
        </authorList>
    </citation>
    <scope>NUCLEOTIDE SEQUENCE</scope>
    <source>
        <strain evidence="3">S481</strain>
    </source>
</reference>
<accession>A0A975A1V4</accession>
<dbReference type="InterPro" id="IPR036680">
    <property type="entry name" value="SPOR-like_sf"/>
</dbReference>